<proteinExistence type="inferred from homology"/>
<dbReference type="CDD" id="cd06550">
    <property type="entry name" value="TM_ABC_iron-siderophores_like"/>
    <property type="match status" value="1"/>
</dbReference>
<feature type="transmembrane region" description="Helical" evidence="7">
    <location>
        <begin position="216"/>
        <end position="237"/>
    </location>
</feature>
<feature type="transmembrane region" description="Helical" evidence="7">
    <location>
        <begin position="54"/>
        <end position="79"/>
    </location>
</feature>
<evidence type="ECO:0000256" key="2">
    <source>
        <dbReference type="ARBA" id="ARBA00008034"/>
    </source>
</evidence>
<evidence type="ECO:0000313" key="8">
    <source>
        <dbReference type="EMBL" id="VDN48142.1"/>
    </source>
</evidence>
<evidence type="ECO:0000256" key="7">
    <source>
        <dbReference type="SAM" id="Phobius"/>
    </source>
</evidence>
<keyword evidence="9" id="KW-1185">Reference proteome</keyword>
<organism evidence="8 9">
    <name type="scientific">Petrocella atlantisensis</name>
    <dbReference type="NCBI Taxonomy" id="2173034"/>
    <lineage>
        <taxon>Bacteria</taxon>
        <taxon>Bacillati</taxon>
        <taxon>Bacillota</taxon>
        <taxon>Clostridia</taxon>
        <taxon>Lachnospirales</taxon>
        <taxon>Vallitaleaceae</taxon>
        <taxon>Petrocella</taxon>
    </lineage>
</organism>
<dbReference type="Proteomes" id="UP000279029">
    <property type="component" value="Chromosome"/>
</dbReference>
<evidence type="ECO:0008006" key="10">
    <source>
        <dbReference type="Google" id="ProtNLM"/>
    </source>
</evidence>
<dbReference type="PANTHER" id="PTHR30477:SF18">
    <property type="entry name" value="METAL TRANSPORT SYSTEM MEMBRANE PROTEIN CT_417-RELATED"/>
    <property type="match status" value="1"/>
</dbReference>
<dbReference type="PANTHER" id="PTHR30477">
    <property type="entry name" value="ABC-TRANSPORTER METAL-BINDING PROTEIN"/>
    <property type="match status" value="1"/>
</dbReference>
<dbReference type="InterPro" id="IPR037294">
    <property type="entry name" value="ABC_BtuC-like"/>
</dbReference>
<dbReference type="KEGG" id="cbar:PATL70BA_2250"/>
<evidence type="ECO:0000256" key="4">
    <source>
        <dbReference type="ARBA" id="ARBA00022989"/>
    </source>
</evidence>
<dbReference type="GO" id="GO:0010043">
    <property type="term" value="P:response to zinc ion"/>
    <property type="evidence" value="ECO:0007669"/>
    <property type="project" value="TreeGrafter"/>
</dbReference>
<dbReference type="SUPFAM" id="SSF81345">
    <property type="entry name" value="ABC transporter involved in vitamin B12 uptake, BtuC"/>
    <property type="match status" value="1"/>
</dbReference>
<protein>
    <recommendedName>
        <fullName evidence="10">Metal ABC transporter permease</fullName>
    </recommendedName>
</protein>
<feature type="transmembrane region" description="Helical" evidence="7">
    <location>
        <begin position="91"/>
        <end position="110"/>
    </location>
</feature>
<dbReference type="Gene3D" id="1.10.3470.10">
    <property type="entry name" value="ABC transporter involved in vitamin B12 uptake, BtuC"/>
    <property type="match status" value="1"/>
</dbReference>
<name>A0A3P7S072_9FIRM</name>
<dbReference type="RefSeq" id="WP_125137323.1">
    <property type="nucleotide sequence ID" value="NZ_LR130778.1"/>
</dbReference>
<dbReference type="GO" id="GO:0043190">
    <property type="term" value="C:ATP-binding cassette (ABC) transporter complex"/>
    <property type="evidence" value="ECO:0007669"/>
    <property type="project" value="InterPro"/>
</dbReference>
<evidence type="ECO:0000256" key="1">
    <source>
        <dbReference type="ARBA" id="ARBA00004141"/>
    </source>
</evidence>
<evidence type="ECO:0000313" key="9">
    <source>
        <dbReference type="Proteomes" id="UP000279029"/>
    </source>
</evidence>
<gene>
    <name evidence="8" type="ORF">PATL70BA_2250</name>
</gene>
<feature type="transmembrane region" description="Helical" evidence="7">
    <location>
        <begin position="131"/>
        <end position="151"/>
    </location>
</feature>
<evidence type="ECO:0000256" key="6">
    <source>
        <dbReference type="RuleBase" id="RU003943"/>
    </source>
</evidence>
<comment type="similarity">
    <text evidence="2 6">Belongs to the ABC-3 integral membrane protein family.</text>
</comment>
<dbReference type="Pfam" id="PF00950">
    <property type="entry name" value="ABC-3"/>
    <property type="match status" value="1"/>
</dbReference>
<feature type="transmembrane region" description="Helical" evidence="7">
    <location>
        <begin position="14"/>
        <end position="33"/>
    </location>
</feature>
<dbReference type="GO" id="GO:0055085">
    <property type="term" value="P:transmembrane transport"/>
    <property type="evidence" value="ECO:0007669"/>
    <property type="project" value="InterPro"/>
</dbReference>
<keyword evidence="4 7" id="KW-1133">Transmembrane helix</keyword>
<evidence type="ECO:0000256" key="3">
    <source>
        <dbReference type="ARBA" id="ARBA00022692"/>
    </source>
</evidence>
<accession>A0A3P7S072</accession>
<dbReference type="OrthoDB" id="9798540at2"/>
<keyword evidence="5 7" id="KW-0472">Membrane</keyword>
<reference evidence="8 9" key="1">
    <citation type="submission" date="2018-09" db="EMBL/GenBank/DDBJ databases">
        <authorList>
            <person name="Postec A."/>
        </authorList>
    </citation>
    <scope>NUCLEOTIDE SEQUENCE [LARGE SCALE GENOMIC DNA]</scope>
    <source>
        <strain evidence="8">70B-A</strain>
    </source>
</reference>
<dbReference type="InterPro" id="IPR001626">
    <property type="entry name" value="ABC_TroCD"/>
</dbReference>
<comment type="subcellular location">
    <subcellularLocation>
        <location evidence="6">Cell membrane</location>
        <topology evidence="6">Multi-pass membrane protein</topology>
    </subcellularLocation>
    <subcellularLocation>
        <location evidence="1">Membrane</location>
        <topology evidence="1">Multi-pass membrane protein</topology>
    </subcellularLocation>
</comment>
<evidence type="ECO:0000256" key="5">
    <source>
        <dbReference type="ARBA" id="ARBA00023136"/>
    </source>
</evidence>
<sequence>MIEAILKYNYMQNALMAAILTSLICGVMGTIIVQKRLVSMSGGIAHASFGGIGLGYFLAIEPIIGGLVFATITSVSVGAIQRKTKNNADTIASMFWSAGMALGIFFVALTPGYPPDMTSYLFGDILAVSQTYIRLMVLLTLIILFIIFPLFNYWKLYLFDEEYAKIMGVKVILLETVLYVLIAFSIVILIKVVGVILSLALLTIPPTIAKLFTYQLKWMMGLSVLFGITFSLAGLSLSYYANIPSGATIILVAIGGYFLAAITKKLWHKRKHSEVDATV</sequence>
<feature type="transmembrane region" description="Helical" evidence="7">
    <location>
        <begin position="171"/>
        <end position="204"/>
    </location>
</feature>
<dbReference type="EMBL" id="LR130778">
    <property type="protein sequence ID" value="VDN48142.1"/>
    <property type="molecule type" value="Genomic_DNA"/>
</dbReference>
<dbReference type="AlphaFoldDB" id="A0A3P7S072"/>
<feature type="transmembrane region" description="Helical" evidence="7">
    <location>
        <begin position="243"/>
        <end position="262"/>
    </location>
</feature>
<keyword evidence="3 6" id="KW-0812">Transmembrane</keyword>
<keyword evidence="6" id="KW-0813">Transport</keyword>